<keyword evidence="7 24" id="KW-0812">Transmembrane</keyword>
<dbReference type="PRINTS" id="PR01333">
    <property type="entry name" value="2POREKCHANEL"/>
</dbReference>
<evidence type="ECO:0000256" key="23">
    <source>
        <dbReference type="ARBA" id="ARBA00081382"/>
    </source>
</evidence>
<evidence type="ECO:0000256" key="14">
    <source>
        <dbReference type="ARBA" id="ARBA00023157"/>
    </source>
</evidence>
<comment type="catalytic activity">
    <reaction evidence="20">
        <text>Cs(+)(in) = Cs(+)(out)</text>
        <dbReference type="Rhea" id="RHEA:78555"/>
        <dbReference type="ChEBI" id="CHEBI:49547"/>
    </reaction>
</comment>
<dbReference type="InterPro" id="IPR003280">
    <property type="entry name" value="2pore_dom_K_chnl"/>
</dbReference>
<dbReference type="Gene3D" id="1.10.287.70">
    <property type="match status" value="1"/>
</dbReference>
<evidence type="ECO:0000256" key="8">
    <source>
        <dbReference type="ARBA" id="ARBA00022723"/>
    </source>
</evidence>
<evidence type="ECO:0000256" key="11">
    <source>
        <dbReference type="ARBA" id="ARBA00022989"/>
    </source>
</evidence>
<feature type="transmembrane region" description="Helical" evidence="26">
    <location>
        <begin position="31"/>
        <end position="52"/>
    </location>
</feature>
<evidence type="ECO:0000256" key="10">
    <source>
        <dbReference type="ARBA" id="ARBA00022958"/>
    </source>
</evidence>
<keyword evidence="10" id="KW-0630">Potassium</keyword>
<evidence type="ECO:0000256" key="5">
    <source>
        <dbReference type="ARBA" id="ARBA00022475"/>
    </source>
</evidence>
<name>G7NCI8_MACMU</name>
<dbReference type="GO" id="GO:0005886">
    <property type="term" value="C:plasma membrane"/>
    <property type="evidence" value="ECO:0007669"/>
    <property type="project" value="UniProtKB-SubCell"/>
</dbReference>
<keyword evidence="6" id="KW-0633">Potassium transport</keyword>
<evidence type="ECO:0000256" key="2">
    <source>
        <dbReference type="ARBA" id="ARBA00004651"/>
    </source>
</evidence>
<feature type="non-terminal residue" evidence="28">
    <location>
        <position position="1"/>
    </location>
</feature>
<evidence type="ECO:0000256" key="9">
    <source>
        <dbReference type="ARBA" id="ARBA00022826"/>
    </source>
</evidence>
<evidence type="ECO:0000256" key="26">
    <source>
        <dbReference type="SAM" id="Phobius"/>
    </source>
</evidence>
<gene>
    <name evidence="28" type="ORF">EGK_06061</name>
</gene>
<dbReference type="InterPro" id="IPR013099">
    <property type="entry name" value="K_chnl_dom"/>
</dbReference>
<comment type="subunit">
    <text evidence="21">Homodimer; disulfide-linked. Forms heterodimers with other 2-pore domain K(+) channel subunits, such as KCNK2 and KCNK10.</text>
</comment>
<dbReference type="GO" id="GO:0046872">
    <property type="term" value="F:metal ion binding"/>
    <property type="evidence" value="ECO:0007669"/>
    <property type="project" value="UniProtKB-KW"/>
</dbReference>
<keyword evidence="17 24" id="KW-0407">Ion channel</keyword>
<evidence type="ECO:0000256" key="7">
    <source>
        <dbReference type="ARBA" id="ARBA00022692"/>
    </source>
</evidence>
<reference evidence="28" key="1">
    <citation type="journal article" date="2011" name="Nat. Biotechnol.">
        <title>Genome sequencing and comparison of two nonhuman primate animal models, the cynomolgus and Chinese rhesus macaques.</title>
        <authorList>
            <person name="Yan G."/>
            <person name="Zhang G."/>
            <person name="Fang X."/>
            <person name="Zhang Y."/>
            <person name="Li C."/>
            <person name="Ling F."/>
            <person name="Cooper D.N."/>
            <person name="Li Q."/>
            <person name="Li Y."/>
            <person name="van Gool A.J."/>
            <person name="Du H."/>
            <person name="Chen J."/>
            <person name="Chen R."/>
            <person name="Zhang P."/>
            <person name="Huang Z."/>
            <person name="Thompson J.R."/>
            <person name="Meng Y."/>
            <person name="Bai Y."/>
            <person name="Wang J."/>
            <person name="Zhuo M."/>
            <person name="Wang T."/>
            <person name="Huang Y."/>
            <person name="Wei L."/>
            <person name="Li J."/>
            <person name="Wang Z."/>
            <person name="Hu H."/>
            <person name="Yang P."/>
            <person name="Le L."/>
            <person name="Stenson P.D."/>
            <person name="Li B."/>
            <person name="Liu X."/>
            <person name="Ball E.V."/>
            <person name="An N."/>
            <person name="Huang Q."/>
            <person name="Zhang Y."/>
            <person name="Fan W."/>
            <person name="Zhang X."/>
            <person name="Li Y."/>
            <person name="Wang W."/>
            <person name="Katze M.G."/>
            <person name="Su B."/>
            <person name="Nielsen R."/>
            <person name="Yang H."/>
            <person name="Wang J."/>
            <person name="Wang X."/>
            <person name="Wang J."/>
        </authorList>
    </citation>
    <scope>NUCLEOTIDE SEQUENCE [LARGE SCALE GENOMIC DNA]</scope>
    <source>
        <strain evidence="28">CR-5</strain>
    </source>
</reference>
<feature type="compositionally biased region" description="Pro residues" evidence="25">
    <location>
        <begin position="297"/>
        <end position="310"/>
    </location>
</feature>
<feature type="transmembrane region" description="Helical" evidence="26">
    <location>
        <begin position="227"/>
        <end position="247"/>
    </location>
</feature>
<comment type="similarity">
    <text evidence="3 24">Belongs to the two pore domain potassium channel (TC 1.A.1.8) family.</text>
</comment>
<evidence type="ECO:0000259" key="27">
    <source>
        <dbReference type="Pfam" id="PF07885"/>
    </source>
</evidence>
<keyword evidence="12 24" id="KW-0406">Ion transport</keyword>
<feature type="non-terminal residue" evidence="28">
    <location>
        <position position="371"/>
    </location>
</feature>
<evidence type="ECO:0000256" key="3">
    <source>
        <dbReference type="ARBA" id="ARBA00006666"/>
    </source>
</evidence>
<sequence length="371" mass="40306">TTAPQEPPARPLQGGSGAGPAPGRAMRSTTLLALLALVLLYLVSGALVFRALEQPHEQQAQRELGEVREKFLRAHPCVSDQELGLLIKEVADALGGGADPETNSTSNSSHSAWDLGSAFFFSGTIITTIGYGNVALRTDAGRLFCIFYALVGIPLFGILLAGVGDRLGSSLRRGIGHIEAIFLKWHVPPALVRVLSAMLFLLIGCLLFVLTPTFVFCYMEDWSKLEAIYFVIVTLTTVGFGDYVAGADPRQDSPAYQPLVWFWILLGLAYFASVLTTIGNWLRVVSRRTRAEGRPRSPSPPKKAQPPSPPTASALDYPSENLAFIDESSDTQSERGCPLPRAPRGRRRPNPPRKPVRPRGPGRPRDKDVPV</sequence>
<dbReference type="Pfam" id="PF07885">
    <property type="entry name" value="Ion_trans_2"/>
    <property type="match status" value="2"/>
</dbReference>
<evidence type="ECO:0000256" key="24">
    <source>
        <dbReference type="RuleBase" id="RU003857"/>
    </source>
</evidence>
<evidence type="ECO:0000256" key="25">
    <source>
        <dbReference type="SAM" id="MobiDB-lite"/>
    </source>
</evidence>
<keyword evidence="8" id="KW-0479">Metal-binding</keyword>
<feature type="domain" description="Potassium channel" evidence="27">
    <location>
        <begin position="205"/>
        <end position="283"/>
    </location>
</feature>
<evidence type="ECO:0000256" key="13">
    <source>
        <dbReference type="ARBA" id="ARBA00023136"/>
    </source>
</evidence>
<dbReference type="InterPro" id="IPR008074">
    <property type="entry name" value="2pore_dom_K_chnl_TRAAK"/>
</dbReference>
<dbReference type="PRINTS" id="PR01691">
    <property type="entry name" value="TRAAKCHANNEL"/>
</dbReference>
<evidence type="ECO:0000256" key="21">
    <source>
        <dbReference type="ARBA" id="ARBA00063569"/>
    </source>
</evidence>
<keyword evidence="11 26" id="KW-1133">Transmembrane helix</keyword>
<dbReference type="PANTHER" id="PTHR11003:SF30">
    <property type="entry name" value="POTASSIUM CHANNEL SUBFAMILY K MEMBER 4"/>
    <property type="match status" value="1"/>
</dbReference>
<feature type="region of interest" description="Disordered" evidence="25">
    <location>
        <begin position="290"/>
        <end position="371"/>
    </location>
</feature>
<evidence type="ECO:0000256" key="15">
    <source>
        <dbReference type="ARBA" id="ARBA00023180"/>
    </source>
</evidence>
<feature type="transmembrane region" description="Helical" evidence="26">
    <location>
        <begin position="194"/>
        <end position="215"/>
    </location>
</feature>
<keyword evidence="9" id="KW-0631">Potassium channel</keyword>
<proteinExistence type="inferred from homology"/>
<evidence type="ECO:0000256" key="12">
    <source>
        <dbReference type="ARBA" id="ARBA00023065"/>
    </source>
</evidence>
<dbReference type="GO" id="GO:0030424">
    <property type="term" value="C:axon"/>
    <property type="evidence" value="ECO:0007669"/>
    <property type="project" value="UniProtKB-SubCell"/>
</dbReference>
<dbReference type="GO" id="GO:0009612">
    <property type="term" value="P:response to mechanical stimulus"/>
    <property type="evidence" value="ECO:0007669"/>
    <property type="project" value="UniProtKB-ARBA"/>
</dbReference>
<evidence type="ECO:0000256" key="17">
    <source>
        <dbReference type="ARBA" id="ARBA00023303"/>
    </source>
</evidence>
<dbReference type="FunFam" id="1.10.287.70:FF:000106">
    <property type="entry name" value="Potassium channel subfamily K member 4"/>
    <property type="match status" value="1"/>
</dbReference>
<evidence type="ECO:0000256" key="22">
    <source>
        <dbReference type="ARBA" id="ARBA00068468"/>
    </source>
</evidence>
<keyword evidence="15" id="KW-0325">Glycoprotein</keyword>
<keyword evidence="4 24" id="KW-0813">Transport</keyword>
<dbReference type="EMBL" id="CM001266">
    <property type="protein sequence ID" value="EHH22734.1"/>
    <property type="molecule type" value="Genomic_DNA"/>
</dbReference>
<feature type="transmembrane region" description="Helical" evidence="26">
    <location>
        <begin position="143"/>
        <end position="163"/>
    </location>
</feature>
<accession>G7NCI8</accession>
<evidence type="ECO:0000256" key="18">
    <source>
        <dbReference type="ARBA" id="ARBA00034430"/>
    </source>
</evidence>
<evidence type="ECO:0000256" key="6">
    <source>
        <dbReference type="ARBA" id="ARBA00022538"/>
    </source>
</evidence>
<organism evidence="28">
    <name type="scientific">Macaca mulatta</name>
    <name type="common">Rhesus macaque</name>
    <dbReference type="NCBI Taxonomy" id="9544"/>
    <lineage>
        <taxon>Eukaryota</taxon>
        <taxon>Metazoa</taxon>
        <taxon>Chordata</taxon>
        <taxon>Craniata</taxon>
        <taxon>Vertebrata</taxon>
        <taxon>Euteleostomi</taxon>
        <taxon>Mammalia</taxon>
        <taxon>Eutheria</taxon>
        <taxon>Euarchontoglires</taxon>
        <taxon>Primates</taxon>
        <taxon>Haplorrhini</taxon>
        <taxon>Catarrhini</taxon>
        <taxon>Cercopithecidae</taxon>
        <taxon>Cercopithecinae</taxon>
        <taxon>Macaca</taxon>
    </lineage>
</organism>
<dbReference type="AlphaFoldDB" id="G7NCI8"/>
<evidence type="ECO:0000313" key="28">
    <source>
        <dbReference type="EMBL" id="EHH22734.1"/>
    </source>
</evidence>
<comment type="catalytic activity">
    <reaction evidence="19">
        <text>Rb(+)(in) = Rb(+)(out)</text>
        <dbReference type="Rhea" id="RHEA:78547"/>
        <dbReference type="ChEBI" id="CHEBI:49847"/>
    </reaction>
</comment>
<dbReference type="GO" id="GO:0005267">
    <property type="term" value="F:potassium channel activity"/>
    <property type="evidence" value="ECO:0007669"/>
    <property type="project" value="UniProtKB-KW"/>
</dbReference>
<keyword evidence="16" id="KW-0966">Cell projection</keyword>
<feature type="domain" description="Potassium channel" evidence="27">
    <location>
        <begin position="111"/>
        <end position="167"/>
    </location>
</feature>
<feature type="compositionally biased region" description="Pro residues" evidence="25">
    <location>
        <begin position="1"/>
        <end position="10"/>
    </location>
</feature>
<comment type="subcellular location">
    <subcellularLocation>
        <location evidence="2">Cell membrane</location>
        <topology evidence="2">Multi-pass membrane protein</topology>
    </subcellularLocation>
    <subcellularLocation>
        <location evidence="1">Cell projection</location>
        <location evidence="1">Axon</location>
    </subcellularLocation>
</comment>
<protein>
    <recommendedName>
        <fullName evidence="22">Potassium channel subfamily K member 4</fullName>
    </recommendedName>
    <alternativeName>
        <fullName evidence="23">TWIK-related arachidonic acid-stimulated potassium channel protein</fullName>
    </alternativeName>
</protein>
<feature type="transmembrane region" description="Helical" evidence="26">
    <location>
        <begin position="115"/>
        <end position="136"/>
    </location>
</feature>
<keyword evidence="13 26" id="KW-0472">Membrane</keyword>
<evidence type="ECO:0000256" key="16">
    <source>
        <dbReference type="ARBA" id="ARBA00023273"/>
    </source>
</evidence>
<feature type="compositionally biased region" description="Basic residues" evidence="25">
    <location>
        <begin position="343"/>
        <end position="362"/>
    </location>
</feature>
<feature type="transmembrane region" description="Helical" evidence="26">
    <location>
        <begin position="259"/>
        <end position="282"/>
    </location>
</feature>
<evidence type="ECO:0000256" key="1">
    <source>
        <dbReference type="ARBA" id="ARBA00004489"/>
    </source>
</evidence>
<comment type="catalytic activity">
    <reaction evidence="18">
        <text>K(+)(in) = K(+)(out)</text>
        <dbReference type="Rhea" id="RHEA:29463"/>
        <dbReference type="ChEBI" id="CHEBI:29103"/>
    </reaction>
</comment>
<evidence type="ECO:0000256" key="20">
    <source>
        <dbReference type="ARBA" id="ARBA00044691"/>
    </source>
</evidence>
<evidence type="ECO:0000256" key="19">
    <source>
        <dbReference type="ARBA" id="ARBA00044657"/>
    </source>
</evidence>
<keyword evidence="5" id="KW-1003">Cell membrane</keyword>
<dbReference type="Proteomes" id="UP000013456">
    <property type="component" value="Chromosome 14"/>
</dbReference>
<dbReference type="PANTHER" id="PTHR11003">
    <property type="entry name" value="POTASSIUM CHANNEL, SUBFAMILY K"/>
    <property type="match status" value="1"/>
</dbReference>
<feature type="region of interest" description="Disordered" evidence="25">
    <location>
        <begin position="1"/>
        <end position="23"/>
    </location>
</feature>
<evidence type="ECO:0000256" key="4">
    <source>
        <dbReference type="ARBA" id="ARBA00022448"/>
    </source>
</evidence>
<dbReference type="SUPFAM" id="SSF81324">
    <property type="entry name" value="Voltage-gated potassium channels"/>
    <property type="match status" value="2"/>
</dbReference>
<keyword evidence="14" id="KW-1015">Disulfide bond</keyword>